<accession>A0A1D3RKP3</accession>
<proteinExistence type="predicted"/>
<keyword evidence="2" id="KW-1185">Reference proteome</keyword>
<dbReference type="Proteomes" id="UP000279601">
    <property type="component" value="Segment"/>
</dbReference>
<evidence type="ECO:0000313" key="2">
    <source>
        <dbReference type="Proteomes" id="UP000279601"/>
    </source>
</evidence>
<dbReference type="GeneID" id="65109275"/>
<organism evidence="1 2">
    <name type="scientific">Cronobacter phage Pet-CM3-4</name>
    <dbReference type="NCBI Taxonomy" id="1892569"/>
    <lineage>
        <taxon>Viruses</taxon>
        <taxon>Duplodnaviria</taxon>
        <taxon>Heunggongvirae</taxon>
        <taxon>Uroviricota</taxon>
        <taxon>Caudoviricetes</taxon>
        <taxon>Pantevenvirales</taxon>
        <taxon>Straboviridae</taxon>
        <taxon>Tevenvirinae</taxon>
        <taxon>Karamvirus</taxon>
        <taxon>Karamvirus petcm34</taxon>
    </lineage>
</organism>
<dbReference type="RefSeq" id="YP_010091743.1">
    <property type="nucleotide sequence ID" value="NC_055726.1"/>
</dbReference>
<dbReference type="KEGG" id="vg:65109275"/>
<evidence type="ECO:0000313" key="1">
    <source>
        <dbReference type="EMBL" id="SCN45821.1"/>
    </source>
</evidence>
<reference evidence="2" key="1">
    <citation type="submission" date="2016-09" db="EMBL/GenBank/DDBJ databases">
        <authorList>
            <person name="Kajsik M."/>
        </authorList>
    </citation>
    <scope>NUCLEOTIDE SEQUENCE [LARGE SCALE GENOMIC DNA]</scope>
</reference>
<protein>
    <recommendedName>
        <fullName evidence="3">Phage protein</fullName>
    </recommendedName>
</protein>
<dbReference type="EMBL" id="LT614807">
    <property type="protein sequence ID" value="SCN45821.1"/>
    <property type="molecule type" value="Genomic_DNA"/>
</dbReference>
<evidence type="ECO:0008006" key="3">
    <source>
        <dbReference type="Google" id="ProtNLM"/>
    </source>
</evidence>
<name>A0A1D3RKP3_9CAUD</name>
<sequence>MFNIITEKLAKNGHSDLANSLNDIKSIKQFVWDTYRYAALGNDDGRWFTIVIARDSLNTFNVRPVALTKTYHKDDEAAEKYFNKMK</sequence>